<reference evidence="2" key="1">
    <citation type="submission" date="2020-05" db="EMBL/GenBank/DDBJ databases">
        <authorList>
            <person name="Zhu T."/>
            <person name="Keshari N."/>
            <person name="Lu X."/>
        </authorList>
    </citation>
    <scope>NUCLEOTIDE SEQUENCE</scope>
    <source>
        <strain evidence="2">NK1-22</strain>
    </source>
</reference>
<sequence length="250" mass="28099">MGLLDRIWRVIRANLNSLISQAEDPEKILEQTVIDMQEDLIRLRQAVAQAIATQKRTERQQAQAEAQSREWYQRAQLALQKGEEVLAREALTRRKTYQDTADALKGQIEQQAGIVAQMKKNMIMLESKLAEAKTKKDLYIARARSAKASERLNEMIGKYNPEGALAAFERMEQKVLDLEARSEAIAELNADKLEERFAQIESGGDIDSELAAMKAELIGKPAHELASGESARPLPEADDLARLRSQLEES</sequence>
<dbReference type="Pfam" id="PF04012">
    <property type="entry name" value="PspA_IM30"/>
    <property type="match status" value="1"/>
</dbReference>
<name>A0AA97BC76_9CYAN</name>
<organism evidence="2">
    <name type="scientific">Thermoleptolyngbya oregonensis NK1-22</name>
    <dbReference type="NCBI Taxonomy" id="2547457"/>
    <lineage>
        <taxon>Bacteria</taxon>
        <taxon>Bacillati</taxon>
        <taxon>Cyanobacteriota</taxon>
        <taxon>Cyanophyceae</taxon>
        <taxon>Oculatellales</taxon>
        <taxon>Oculatellaceae</taxon>
        <taxon>Thermoleptolyngbya</taxon>
    </lineage>
</organism>
<comment type="similarity">
    <text evidence="1">Belongs to the PspA/Vipp/IM30 family.</text>
</comment>
<proteinExistence type="inferred from homology"/>
<evidence type="ECO:0000256" key="1">
    <source>
        <dbReference type="ARBA" id="ARBA00043985"/>
    </source>
</evidence>
<dbReference type="PANTHER" id="PTHR31088">
    <property type="entry name" value="MEMBRANE-ASSOCIATED PROTEIN VIPP1, CHLOROPLASTIC"/>
    <property type="match status" value="1"/>
</dbReference>
<dbReference type="AlphaFoldDB" id="A0AA97BC76"/>
<dbReference type="InterPro" id="IPR007157">
    <property type="entry name" value="PspA_VIPP1"/>
</dbReference>
<gene>
    <name evidence="2" type="ORF">HNI00_03385</name>
</gene>
<accession>A0AA97BC76</accession>
<dbReference type="RefSeq" id="WP_316790685.1">
    <property type="nucleotide sequence ID" value="NZ_CP053540.1"/>
</dbReference>
<evidence type="ECO:0000313" key="2">
    <source>
        <dbReference type="EMBL" id="WOB42311.1"/>
    </source>
</evidence>
<dbReference type="KEGG" id="tog:HNI00_03385"/>
<dbReference type="EMBL" id="CP053540">
    <property type="protein sequence ID" value="WOB42311.1"/>
    <property type="molecule type" value="Genomic_DNA"/>
</dbReference>
<protein>
    <submittedName>
        <fullName evidence="2">PspA/IM30 family protein</fullName>
    </submittedName>
</protein>
<dbReference type="PANTHER" id="PTHR31088:SF6">
    <property type="entry name" value="PHAGE SHOCK PROTEIN A"/>
    <property type="match status" value="1"/>
</dbReference>